<dbReference type="NCBIfam" id="TIGR03061">
    <property type="entry name" value="pip_yhgE_Nterm"/>
    <property type="match status" value="1"/>
</dbReference>
<feature type="transmembrane region" description="Helical" evidence="6">
    <location>
        <begin position="708"/>
        <end position="728"/>
    </location>
</feature>
<keyword evidence="9" id="KW-1185">Reference proteome</keyword>
<keyword evidence="3 6" id="KW-1133">Transmembrane helix</keyword>
<feature type="transmembrane region" description="Helical" evidence="6">
    <location>
        <begin position="764"/>
        <end position="787"/>
    </location>
</feature>
<keyword evidence="2 6" id="KW-0812">Transmembrane</keyword>
<evidence type="ECO:0000256" key="5">
    <source>
        <dbReference type="SAM" id="MobiDB-lite"/>
    </source>
</evidence>
<dbReference type="InterPro" id="IPR011049">
    <property type="entry name" value="Serralysin-like_metalloprot_C"/>
</dbReference>
<dbReference type="Pfam" id="PF12698">
    <property type="entry name" value="ABC2_membrane_3"/>
    <property type="match status" value="2"/>
</dbReference>
<dbReference type="InterPro" id="IPR051328">
    <property type="entry name" value="T7SS_ABC-Transporter"/>
</dbReference>
<feature type="transmembrane region" description="Helical" evidence="6">
    <location>
        <begin position="609"/>
        <end position="630"/>
    </location>
</feature>
<evidence type="ECO:0000256" key="2">
    <source>
        <dbReference type="ARBA" id="ARBA00022692"/>
    </source>
</evidence>
<name>A0A401W8K1_STREY</name>
<organism evidence="8 9">
    <name type="scientific">Streptomyces paromomycinus</name>
    <name type="common">Streptomyces rimosus subsp. paromomycinus</name>
    <dbReference type="NCBI Taxonomy" id="92743"/>
    <lineage>
        <taxon>Bacteria</taxon>
        <taxon>Bacillati</taxon>
        <taxon>Actinomycetota</taxon>
        <taxon>Actinomycetes</taxon>
        <taxon>Kitasatosporales</taxon>
        <taxon>Streptomycetaceae</taxon>
        <taxon>Streptomyces</taxon>
    </lineage>
</organism>
<feature type="transmembrane region" description="Helical" evidence="6">
    <location>
        <begin position="21"/>
        <end position="39"/>
    </location>
</feature>
<accession>A0A401W8K1</accession>
<dbReference type="Gene3D" id="3.40.1710.10">
    <property type="entry name" value="abc type-2 transporter like domain"/>
    <property type="match status" value="1"/>
</dbReference>
<gene>
    <name evidence="8" type="ORF">GKJPGBOP_05381</name>
</gene>
<dbReference type="EMBL" id="BHZD01000001">
    <property type="protein sequence ID" value="GCD45644.1"/>
    <property type="molecule type" value="Genomic_DNA"/>
</dbReference>
<comment type="caution">
    <text evidence="8">The sequence shown here is derived from an EMBL/GenBank/DDBJ whole genome shotgun (WGS) entry which is preliminary data.</text>
</comment>
<dbReference type="NCBIfam" id="TIGR03057">
    <property type="entry name" value="xxxLxxG_by_4"/>
    <property type="match status" value="7"/>
</dbReference>
<feature type="compositionally biased region" description="Basic and acidic residues" evidence="5">
    <location>
        <begin position="190"/>
        <end position="231"/>
    </location>
</feature>
<dbReference type="PANTHER" id="PTHR43077:SF5">
    <property type="entry name" value="PHAGE INFECTION PROTEIN"/>
    <property type="match status" value="1"/>
</dbReference>
<evidence type="ECO:0000313" key="8">
    <source>
        <dbReference type="EMBL" id="GCD45644.1"/>
    </source>
</evidence>
<evidence type="ECO:0000256" key="6">
    <source>
        <dbReference type="SAM" id="Phobius"/>
    </source>
</evidence>
<evidence type="ECO:0000313" key="9">
    <source>
        <dbReference type="Proteomes" id="UP000286746"/>
    </source>
</evidence>
<dbReference type="RefSeq" id="WP_125056164.1">
    <property type="nucleotide sequence ID" value="NZ_BHZD01000001.1"/>
</dbReference>
<dbReference type="GO" id="GO:0016020">
    <property type="term" value="C:membrane"/>
    <property type="evidence" value="ECO:0007669"/>
    <property type="project" value="UniProtKB-SubCell"/>
</dbReference>
<feature type="transmembrane region" description="Helical" evidence="6">
    <location>
        <begin position="679"/>
        <end position="701"/>
    </location>
</feature>
<sequence length="804" mass="82920">MRSPKLAALELKRFGRGKLPRLGLVALMLIPLLYGALYLCSFWDPYANLDKIPVALVNDDQGATAAGKKVQAGDELVKNVKDSKTFNWEEVSSADAEKGVENGTYYLSLTVPKDFSERIASSSGDHPETGALQVRTNDANNYIVGSISKTIFSEIRAKTSAKSSREFFDKIFVSFSDLHDQTAKAADGATKLDDGLGKAKDGTDKLADGLGTAKDKNGELTDGLGKLDKGSGDLSKGAGTLRDKTGELSQGAGAANKGAKDLNNGAGDLSKGAKQLNSGVATAGAKAKQLSDGAGQVAAGTKQLADKVNGIAKQDLPFLKAHSKEIAEKARVVADLSKALDDDLGKLPGNSAKAAAEARKNAEDAQALYQESCGGSATGKVDCAKLKGVAAGSAVAADAAEKVNAIIARADLQHLRTQLRDLHRGAALVAEKVPAIADNADTAIRQINELNAGAQKVSTGAGQFAQGIGALADGSGKLADGSGKLVDGTGKLVDGTGKLADGSGKLANGAGDLANGAGQLHNGIGDAKTGSGKIGDGLGQLEDGALDLKGGVYKLKDGSNQLAGGLNSGVDKIPDYDKKDRDARTDVMSNPVELASKSMHKAPNYGTGLAPYFIPLSLWVGAMVAYMLLAPLGKRALAAGAPGWRIALGSWLPAFAIGVVQVLALMAVLHWGLGLEMERAGATIGFLLLATAAFTAIIQFFGAQFGPAGRVLTLVVLMLQLTSAGGTYPVQTSPGFFGAIHPFLPMSYVVDGLRRLITGGDLGIVWQGSIVLAVFTVAALALTALTARSRQVVRMKDLHPELSL</sequence>
<evidence type="ECO:0000256" key="1">
    <source>
        <dbReference type="ARBA" id="ARBA00004141"/>
    </source>
</evidence>
<dbReference type="PANTHER" id="PTHR43077">
    <property type="entry name" value="TRANSPORT PERMEASE YVFS-RELATED"/>
    <property type="match status" value="1"/>
</dbReference>
<dbReference type="AlphaFoldDB" id="A0A401W8K1"/>
<protein>
    <submittedName>
        <fullName evidence="8">Membrane protein</fullName>
    </submittedName>
</protein>
<dbReference type="Gene3D" id="1.10.287.950">
    <property type="entry name" value="Methyl-accepting chemotaxis protein"/>
    <property type="match status" value="2"/>
</dbReference>
<feature type="transmembrane region" description="Helical" evidence="6">
    <location>
        <begin position="651"/>
        <end position="673"/>
    </location>
</feature>
<dbReference type="GO" id="GO:0140359">
    <property type="term" value="F:ABC-type transporter activity"/>
    <property type="evidence" value="ECO:0007669"/>
    <property type="project" value="InterPro"/>
</dbReference>
<dbReference type="InterPro" id="IPR013525">
    <property type="entry name" value="ABC2_TM"/>
</dbReference>
<dbReference type="InterPro" id="IPR023908">
    <property type="entry name" value="xxxLxxG_rpt"/>
</dbReference>
<evidence type="ECO:0000256" key="3">
    <source>
        <dbReference type="ARBA" id="ARBA00022989"/>
    </source>
</evidence>
<keyword evidence="4 6" id="KW-0472">Membrane</keyword>
<dbReference type="NCBIfam" id="TIGR03062">
    <property type="entry name" value="pip_yhgE_Cterm"/>
    <property type="match status" value="1"/>
</dbReference>
<evidence type="ECO:0000256" key="4">
    <source>
        <dbReference type="ARBA" id="ARBA00023136"/>
    </source>
</evidence>
<feature type="domain" description="ABC-2 type transporter transmembrane" evidence="7">
    <location>
        <begin position="578"/>
        <end position="785"/>
    </location>
</feature>
<dbReference type="InterPro" id="IPR017500">
    <property type="entry name" value="Phage_infect_YhgE_N"/>
</dbReference>
<comment type="subcellular location">
    <subcellularLocation>
        <location evidence="1">Membrane</location>
        <topology evidence="1">Multi-pass membrane protein</topology>
    </subcellularLocation>
</comment>
<dbReference type="Proteomes" id="UP000286746">
    <property type="component" value="Unassembled WGS sequence"/>
</dbReference>
<proteinExistence type="predicted"/>
<dbReference type="SUPFAM" id="SSF101967">
    <property type="entry name" value="Adhesin YadA, collagen-binding domain"/>
    <property type="match status" value="1"/>
</dbReference>
<feature type="region of interest" description="Disordered" evidence="5">
    <location>
        <begin position="184"/>
        <end position="263"/>
    </location>
</feature>
<dbReference type="InterPro" id="IPR017501">
    <property type="entry name" value="Phage_infect_YhgE_C"/>
</dbReference>
<evidence type="ECO:0000259" key="7">
    <source>
        <dbReference type="Pfam" id="PF12698"/>
    </source>
</evidence>
<reference evidence="8 9" key="1">
    <citation type="submission" date="2018-11" db="EMBL/GenBank/DDBJ databases">
        <title>Whole genome sequence of Streptomyces paromomycinus NBRC 15454(T).</title>
        <authorList>
            <person name="Komaki H."/>
            <person name="Tamura T."/>
        </authorList>
    </citation>
    <scope>NUCLEOTIDE SEQUENCE [LARGE SCALE GENOMIC DNA]</scope>
    <source>
        <strain evidence="8 9">NBRC 15454</strain>
    </source>
</reference>
<feature type="domain" description="ABC-2 type transporter transmembrane" evidence="7">
    <location>
        <begin position="25"/>
        <end position="160"/>
    </location>
</feature>